<dbReference type="GO" id="GO:0008173">
    <property type="term" value="F:RNA methyltransferase activity"/>
    <property type="evidence" value="ECO:0007669"/>
    <property type="project" value="InterPro"/>
</dbReference>
<dbReference type="SUPFAM" id="SSF75217">
    <property type="entry name" value="alpha/beta knot"/>
    <property type="match status" value="1"/>
</dbReference>
<dbReference type="KEGG" id="kbs:EPA93_38440"/>
<dbReference type="SUPFAM" id="SSF55315">
    <property type="entry name" value="L30e-like"/>
    <property type="match status" value="1"/>
</dbReference>
<protein>
    <submittedName>
        <fullName evidence="6">Uncharacterized protein</fullName>
    </submittedName>
</protein>
<evidence type="ECO:0000313" key="6">
    <source>
        <dbReference type="EMBL" id="QBD81536.1"/>
    </source>
</evidence>
<name>A0A4P6K237_KTERU</name>
<evidence type="ECO:0000256" key="2">
    <source>
        <dbReference type="ARBA" id="ARBA00022603"/>
    </source>
</evidence>
<dbReference type="InterPro" id="IPR053888">
    <property type="entry name" value="MRM3-like_sub_bind"/>
</dbReference>
<keyword evidence="7" id="KW-1185">Reference proteome</keyword>
<dbReference type="InterPro" id="IPR036390">
    <property type="entry name" value="WH_DNA-bd_sf"/>
</dbReference>
<dbReference type="EMBL" id="CP035758">
    <property type="protein sequence ID" value="QBD81536.1"/>
    <property type="molecule type" value="Genomic_DNA"/>
</dbReference>
<dbReference type="OrthoDB" id="9794400at2"/>
<evidence type="ECO:0000259" key="4">
    <source>
        <dbReference type="Pfam" id="PF00588"/>
    </source>
</evidence>
<dbReference type="CDD" id="cd18095">
    <property type="entry name" value="SpoU-like_rRNA-MTase"/>
    <property type="match status" value="1"/>
</dbReference>
<dbReference type="GO" id="GO:0003723">
    <property type="term" value="F:RNA binding"/>
    <property type="evidence" value="ECO:0007669"/>
    <property type="project" value="InterPro"/>
</dbReference>
<dbReference type="Proteomes" id="UP000290365">
    <property type="component" value="Chromosome"/>
</dbReference>
<evidence type="ECO:0000313" key="7">
    <source>
        <dbReference type="Proteomes" id="UP000290365"/>
    </source>
</evidence>
<dbReference type="Gene3D" id="1.10.10.10">
    <property type="entry name" value="Winged helix-like DNA-binding domain superfamily/Winged helix DNA-binding domain"/>
    <property type="match status" value="1"/>
</dbReference>
<organism evidence="6 7">
    <name type="scientific">Ktedonosporobacter rubrisoli</name>
    <dbReference type="NCBI Taxonomy" id="2509675"/>
    <lineage>
        <taxon>Bacteria</taxon>
        <taxon>Bacillati</taxon>
        <taxon>Chloroflexota</taxon>
        <taxon>Ktedonobacteria</taxon>
        <taxon>Ktedonobacterales</taxon>
        <taxon>Ktedonosporobacteraceae</taxon>
        <taxon>Ktedonosporobacter</taxon>
    </lineage>
</organism>
<dbReference type="InterPro" id="IPR001537">
    <property type="entry name" value="SpoU_MeTrfase"/>
</dbReference>
<accession>A0A4P6K237</accession>
<dbReference type="PANTHER" id="PTHR43191:SF2">
    <property type="entry name" value="RRNA METHYLTRANSFERASE 3, MITOCHONDRIAL"/>
    <property type="match status" value="1"/>
</dbReference>
<evidence type="ECO:0000259" key="5">
    <source>
        <dbReference type="Pfam" id="PF22435"/>
    </source>
</evidence>
<gene>
    <name evidence="6" type="ORF">EPA93_38440</name>
</gene>
<dbReference type="Gene3D" id="3.40.1280.10">
    <property type="match status" value="1"/>
</dbReference>
<dbReference type="PANTHER" id="PTHR43191">
    <property type="entry name" value="RRNA METHYLTRANSFERASE 3"/>
    <property type="match status" value="1"/>
</dbReference>
<dbReference type="Pfam" id="PF22435">
    <property type="entry name" value="MRM3-like_sub_bind"/>
    <property type="match status" value="1"/>
</dbReference>
<dbReference type="GO" id="GO:0006396">
    <property type="term" value="P:RNA processing"/>
    <property type="evidence" value="ECO:0007669"/>
    <property type="project" value="InterPro"/>
</dbReference>
<dbReference type="GO" id="GO:0032259">
    <property type="term" value="P:methylation"/>
    <property type="evidence" value="ECO:0007669"/>
    <property type="project" value="UniProtKB-KW"/>
</dbReference>
<dbReference type="InterPro" id="IPR036388">
    <property type="entry name" value="WH-like_DNA-bd_sf"/>
</dbReference>
<keyword evidence="3" id="KW-0808">Transferase</keyword>
<dbReference type="Gene3D" id="3.30.1330.30">
    <property type="match status" value="1"/>
</dbReference>
<dbReference type="InterPro" id="IPR029028">
    <property type="entry name" value="Alpha/beta_knot_MTases"/>
</dbReference>
<dbReference type="AlphaFoldDB" id="A0A4P6K237"/>
<feature type="domain" description="MRM3-like substrate binding" evidence="5">
    <location>
        <begin position="13"/>
        <end position="90"/>
    </location>
</feature>
<dbReference type="InterPro" id="IPR029026">
    <property type="entry name" value="tRNA_m1G_MTases_N"/>
</dbReference>
<dbReference type="Pfam" id="PF00588">
    <property type="entry name" value="SpoU_methylase"/>
    <property type="match status" value="1"/>
</dbReference>
<dbReference type="SUPFAM" id="SSF46785">
    <property type="entry name" value="Winged helix' DNA-binding domain"/>
    <property type="match status" value="1"/>
</dbReference>
<evidence type="ECO:0000256" key="3">
    <source>
        <dbReference type="ARBA" id="ARBA00022679"/>
    </source>
</evidence>
<feature type="domain" description="tRNA/rRNA methyltransferase SpoU type" evidence="4">
    <location>
        <begin position="115"/>
        <end position="256"/>
    </location>
</feature>
<dbReference type="RefSeq" id="WP_129892597.1">
    <property type="nucleotide sequence ID" value="NZ_CP035758.1"/>
</dbReference>
<dbReference type="InterPro" id="IPR051259">
    <property type="entry name" value="rRNA_Methyltransferase"/>
</dbReference>
<keyword evidence="2" id="KW-0489">Methyltransferase</keyword>
<reference evidence="6 7" key="1">
    <citation type="submission" date="2019-01" db="EMBL/GenBank/DDBJ databases">
        <title>Ktedonosporobacter rubrisoli SCAWS-G2.</title>
        <authorList>
            <person name="Huang Y."/>
            <person name="Yan B."/>
        </authorList>
    </citation>
    <scope>NUCLEOTIDE SEQUENCE [LARGE SCALE GENOMIC DNA]</scope>
    <source>
        <strain evidence="6 7">SCAWS-G2</strain>
    </source>
</reference>
<evidence type="ECO:0000256" key="1">
    <source>
        <dbReference type="ARBA" id="ARBA00007228"/>
    </source>
</evidence>
<dbReference type="InterPro" id="IPR029064">
    <property type="entry name" value="Ribosomal_eL30-like_sf"/>
</dbReference>
<comment type="similarity">
    <text evidence="1">Belongs to the class IV-like SAM-binding methyltransferase superfamily. RNA methyltransferase TrmH family.</text>
</comment>
<sequence>MIKAEHITSIKDPRIIEARALTSASQRTQLQKCLLEGAESIQWAIDEGLPVEHVFCSAEQARHELTLALQQRQIPCYIVTEGILKKISDTSYVIPFLGVLRTPAELETPEQMGDFILVLDRVKDHGNIGTIIRTASAFGIRDIVSTTPTLDMYYKKIVSASRGRVFASRLKRFDSGQQAIQALKEQGYQIIATSPHARDLQAMAPLQPKPIALVVGNETEGIAEDISKNADIIVQIPMSGYVESLNVGVATGISLYELKFRMVFTMLVNYIRTNLGREVNVTGKLIQQAFDAQIRHISNLSGQQAILLMILICDQSMSLEQVSRDTGTLADEREELLKPLLARGYIRYQDSNQNSIVPTEEGQRALAQLWTLIEQAEQATLADFSDDEKAQFNAYLKRIQANCKRLLQQQP</sequence>
<proteinExistence type="inferred from homology"/>